<evidence type="ECO:0008006" key="3">
    <source>
        <dbReference type="Google" id="ProtNLM"/>
    </source>
</evidence>
<keyword evidence="1" id="KW-1133">Transmembrane helix</keyword>
<dbReference type="RefSeq" id="WP_027304004.1">
    <property type="nucleotide sequence ID" value="NZ_CBCRZS010000006.1"/>
</dbReference>
<dbReference type="AlphaFoldDB" id="A0A5M1DSC9"/>
<sequence>MLDFILILILDYTLYFSKVLEKVFLGRVIFVFLFVIFIILFCVEGLLFHLFLILALSLLLYLFLSILLMKFS</sequence>
<comment type="caution">
    <text evidence="2">The sequence shown here is derived from an EMBL/GenBank/DDBJ whole genome shotgun (WGS) entry which is preliminary data.</text>
</comment>
<reference evidence="2" key="1">
    <citation type="submission" date="2019-08" db="EMBL/GenBank/DDBJ databases">
        <authorList>
            <consortium name="GenomeTrakr network: Whole genome sequencing for foodborne pathogen traceback"/>
        </authorList>
    </citation>
    <scope>NUCLEOTIDE SEQUENCE</scope>
    <source>
        <strain evidence="2">TTU_623</strain>
    </source>
</reference>
<protein>
    <recommendedName>
        <fullName evidence="3">Small hydrophobic protein</fullName>
    </recommendedName>
</protein>
<dbReference type="EMBL" id="AAJCUB010000002">
    <property type="protein sequence ID" value="ECK6929428.1"/>
    <property type="molecule type" value="Genomic_DNA"/>
</dbReference>
<feature type="transmembrane region" description="Helical" evidence="1">
    <location>
        <begin position="24"/>
        <end position="41"/>
    </location>
</feature>
<keyword evidence="1" id="KW-0472">Membrane</keyword>
<accession>A0A5M1DSC9</accession>
<keyword evidence="1" id="KW-0812">Transmembrane</keyword>
<organism evidence="2">
    <name type="scientific">Campylobacter upsaliensis</name>
    <dbReference type="NCBI Taxonomy" id="28080"/>
    <lineage>
        <taxon>Bacteria</taxon>
        <taxon>Pseudomonadati</taxon>
        <taxon>Campylobacterota</taxon>
        <taxon>Epsilonproteobacteria</taxon>
        <taxon>Campylobacterales</taxon>
        <taxon>Campylobacteraceae</taxon>
        <taxon>Campylobacter</taxon>
    </lineage>
</organism>
<name>A0A5M1DSC9_CAMUP</name>
<feature type="transmembrane region" description="Helical" evidence="1">
    <location>
        <begin position="47"/>
        <end position="69"/>
    </location>
</feature>
<evidence type="ECO:0000256" key="1">
    <source>
        <dbReference type="SAM" id="Phobius"/>
    </source>
</evidence>
<proteinExistence type="predicted"/>
<gene>
    <name evidence="2" type="ORF">FSE91_01170</name>
</gene>
<evidence type="ECO:0000313" key="2">
    <source>
        <dbReference type="EMBL" id="ECK6929428.1"/>
    </source>
</evidence>